<proteinExistence type="inferred from homology"/>
<dbReference type="PIRSF" id="PIRSF000077">
    <property type="entry name" value="Thioredoxin"/>
    <property type="match status" value="1"/>
</dbReference>
<dbReference type="Proteomes" id="UP001242995">
    <property type="component" value="Unassembled WGS sequence"/>
</dbReference>
<dbReference type="NCBIfam" id="TIGR01068">
    <property type="entry name" value="thioredoxin"/>
    <property type="match status" value="1"/>
</dbReference>
<dbReference type="CDD" id="cd02947">
    <property type="entry name" value="TRX_family"/>
    <property type="match status" value="1"/>
</dbReference>
<evidence type="ECO:0000256" key="5">
    <source>
        <dbReference type="ARBA" id="ARBA00023284"/>
    </source>
</evidence>
<gene>
    <name evidence="9" type="ORF">J2S90_001331</name>
    <name evidence="10" type="ORF">J2S93_000369</name>
</gene>
<keyword evidence="2" id="KW-0813">Transport</keyword>
<evidence type="ECO:0000256" key="1">
    <source>
        <dbReference type="ARBA" id="ARBA00008987"/>
    </source>
</evidence>
<evidence type="ECO:0000313" key="9">
    <source>
        <dbReference type="EMBL" id="MDP9904385.1"/>
    </source>
</evidence>
<dbReference type="InterPro" id="IPR005746">
    <property type="entry name" value="Thioredoxin"/>
</dbReference>
<dbReference type="PANTHER" id="PTHR45663:SF11">
    <property type="entry name" value="GEO12009P1"/>
    <property type="match status" value="1"/>
</dbReference>
<dbReference type="SUPFAM" id="SSF52833">
    <property type="entry name" value="Thioredoxin-like"/>
    <property type="match status" value="1"/>
</dbReference>
<dbReference type="PANTHER" id="PTHR45663">
    <property type="entry name" value="GEO12009P1"/>
    <property type="match status" value="1"/>
</dbReference>
<feature type="domain" description="Thioredoxin" evidence="8">
    <location>
        <begin position="1"/>
        <end position="108"/>
    </location>
</feature>
<dbReference type="PROSITE" id="PS51352">
    <property type="entry name" value="THIOREDOXIN_2"/>
    <property type="match status" value="1"/>
</dbReference>
<evidence type="ECO:0000256" key="7">
    <source>
        <dbReference type="PIRNR" id="PIRNR000077"/>
    </source>
</evidence>
<comment type="similarity">
    <text evidence="1 7">Belongs to the thioredoxin family.</text>
</comment>
<dbReference type="EMBL" id="JAUSRG010000002">
    <property type="protein sequence ID" value="MDP9904385.1"/>
    <property type="molecule type" value="Genomic_DNA"/>
</dbReference>
<evidence type="ECO:0000256" key="4">
    <source>
        <dbReference type="ARBA" id="ARBA00023157"/>
    </source>
</evidence>
<evidence type="ECO:0000313" key="12">
    <source>
        <dbReference type="Proteomes" id="UP001242995"/>
    </source>
</evidence>
<evidence type="ECO:0000256" key="6">
    <source>
        <dbReference type="NCBIfam" id="TIGR01068"/>
    </source>
</evidence>
<dbReference type="Pfam" id="PF00085">
    <property type="entry name" value="Thioredoxin"/>
    <property type="match status" value="1"/>
</dbReference>
<dbReference type="Proteomes" id="UP001230951">
    <property type="component" value="Unassembled WGS sequence"/>
</dbReference>
<protein>
    <recommendedName>
        <fullName evidence="6 7">Thioredoxin</fullName>
    </recommendedName>
</protein>
<evidence type="ECO:0000313" key="10">
    <source>
        <dbReference type="EMBL" id="MDQ0178962.1"/>
    </source>
</evidence>
<keyword evidence="5" id="KW-0676">Redox-active center</keyword>
<dbReference type="GO" id="GO:0005829">
    <property type="term" value="C:cytosol"/>
    <property type="evidence" value="ECO:0007669"/>
    <property type="project" value="TreeGrafter"/>
</dbReference>
<dbReference type="GO" id="GO:0015035">
    <property type="term" value="F:protein-disulfide reductase activity"/>
    <property type="evidence" value="ECO:0007669"/>
    <property type="project" value="UniProtKB-UniRule"/>
</dbReference>
<dbReference type="InterPro" id="IPR013766">
    <property type="entry name" value="Thioredoxin_domain"/>
</dbReference>
<evidence type="ECO:0000259" key="8">
    <source>
        <dbReference type="PROSITE" id="PS51352"/>
    </source>
</evidence>
<evidence type="ECO:0000256" key="2">
    <source>
        <dbReference type="ARBA" id="ARBA00022448"/>
    </source>
</evidence>
<dbReference type="Gene3D" id="3.40.30.10">
    <property type="entry name" value="Glutaredoxin"/>
    <property type="match status" value="1"/>
</dbReference>
<organism evidence="9 12">
    <name type="scientific">Arthrobacter bambusae</name>
    <dbReference type="NCBI Taxonomy" id="1338426"/>
    <lineage>
        <taxon>Bacteria</taxon>
        <taxon>Bacillati</taxon>
        <taxon>Actinomycetota</taxon>
        <taxon>Actinomycetes</taxon>
        <taxon>Micrococcales</taxon>
        <taxon>Micrococcaceae</taxon>
        <taxon>Arthrobacter</taxon>
    </lineage>
</organism>
<keyword evidence="11" id="KW-1185">Reference proteome</keyword>
<evidence type="ECO:0000313" key="11">
    <source>
        <dbReference type="Proteomes" id="UP001230951"/>
    </source>
</evidence>
<dbReference type="GO" id="GO:0045454">
    <property type="term" value="P:cell redox homeostasis"/>
    <property type="evidence" value="ECO:0007669"/>
    <property type="project" value="TreeGrafter"/>
</dbReference>
<accession>A0AAW8D9H5</accession>
<reference evidence="9 11" key="1">
    <citation type="submission" date="2023-07" db="EMBL/GenBank/DDBJ databases">
        <title>Sorghum-associated microbial communities from plants grown in Nebraska, USA.</title>
        <authorList>
            <person name="Schachtman D."/>
        </authorList>
    </citation>
    <scope>NUCLEOTIDE SEQUENCE</scope>
    <source>
        <strain evidence="9">DS1006</strain>
        <strain evidence="10 11">DS1016</strain>
    </source>
</reference>
<dbReference type="EMBL" id="JAUSTF010000001">
    <property type="protein sequence ID" value="MDQ0178962.1"/>
    <property type="molecule type" value="Genomic_DNA"/>
</dbReference>
<keyword evidence="4" id="KW-1015">Disulfide bond</keyword>
<name>A0AAW8D9H5_9MICC</name>
<comment type="caution">
    <text evidence="9">The sequence shown here is derived from an EMBL/GenBank/DDBJ whole genome shotgun (WGS) entry which is preliminary data.</text>
</comment>
<dbReference type="RefSeq" id="WP_059388939.1">
    <property type="nucleotide sequence ID" value="NZ_JAUSRG010000002.1"/>
</dbReference>
<dbReference type="AlphaFoldDB" id="A0AAW8D9H5"/>
<dbReference type="FunFam" id="3.40.30.10:FF:000001">
    <property type="entry name" value="Thioredoxin"/>
    <property type="match status" value="1"/>
</dbReference>
<sequence length="108" mass="12086">MVTNKEVTDASFDAEVLKSAKPVVVEFWADWSGPCTRLAPVLEQLAVEYADKIDVVKVNVDKNPETAAAFRISSIPSVFLFKDGERRISVIGVGAKRYFEVEFAEYLR</sequence>
<dbReference type="InterPro" id="IPR036249">
    <property type="entry name" value="Thioredoxin-like_sf"/>
</dbReference>
<evidence type="ECO:0000256" key="3">
    <source>
        <dbReference type="ARBA" id="ARBA00022982"/>
    </source>
</evidence>
<keyword evidence="3" id="KW-0249">Electron transport</keyword>
<dbReference type="PRINTS" id="PR00421">
    <property type="entry name" value="THIOREDOXIN"/>
</dbReference>